<evidence type="ECO:0000313" key="21">
    <source>
        <dbReference type="Proteomes" id="UP000037069"/>
    </source>
</evidence>
<evidence type="ECO:0000256" key="16">
    <source>
        <dbReference type="SAM" id="MobiDB-lite"/>
    </source>
</evidence>
<accession>A0A0L0BKM8</accession>
<dbReference type="STRING" id="7375.A0A0L0BKM8"/>
<evidence type="ECO:0000256" key="13">
    <source>
        <dbReference type="ARBA" id="ARBA00023273"/>
    </source>
</evidence>
<comment type="subcellular location">
    <subcellularLocation>
        <location evidence="2">Cell membrane</location>
        <topology evidence="2">Multi-pass membrane protein</topology>
    </subcellularLocation>
    <subcellularLocation>
        <location evidence="1">Cell projection</location>
        <location evidence="1">Cilium</location>
    </subcellularLocation>
</comment>
<keyword evidence="5" id="KW-1003">Cell membrane</keyword>
<dbReference type="Pfam" id="PF20519">
    <property type="entry name" value="Polycystin_dom"/>
    <property type="match status" value="1"/>
</dbReference>
<evidence type="ECO:0000256" key="7">
    <source>
        <dbReference type="ARBA" id="ARBA00022989"/>
    </source>
</evidence>
<evidence type="ECO:0000256" key="6">
    <source>
        <dbReference type="ARBA" id="ARBA00022692"/>
    </source>
</evidence>
<feature type="transmembrane region" description="Helical" evidence="17">
    <location>
        <begin position="340"/>
        <end position="359"/>
    </location>
</feature>
<dbReference type="FunFam" id="1.10.287.70:FF:000055">
    <property type="entry name" value="Polycystic kidney disease 2-like 1"/>
    <property type="match status" value="1"/>
</dbReference>
<evidence type="ECO:0000256" key="4">
    <source>
        <dbReference type="ARBA" id="ARBA00022448"/>
    </source>
</evidence>
<dbReference type="OrthoDB" id="444119at2759"/>
<feature type="transmembrane region" description="Helical" evidence="17">
    <location>
        <begin position="48"/>
        <end position="72"/>
    </location>
</feature>
<feature type="compositionally biased region" description="Polar residues" evidence="16">
    <location>
        <begin position="619"/>
        <end position="629"/>
    </location>
</feature>
<feature type="domain" description="Polycystin" evidence="19">
    <location>
        <begin position="172"/>
        <end position="332"/>
    </location>
</feature>
<feature type="transmembrane region" description="Helical" evidence="17">
    <location>
        <begin position="427"/>
        <end position="448"/>
    </location>
</feature>
<name>A0A0L0BKM8_LUCCU</name>
<dbReference type="OMA" id="PIFFVTY"/>
<comment type="caution">
    <text evidence="20">The sequence shown here is derived from an EMBL/GenBank/DDBJ whole genome shotgun (WGS) entry which is preliminary data.</text>
</comment>
<evidence type="ECO:0000256" key="5">
    <source>
        <dbReference type="ARBA" id="ARBA00022475"/>
    </source>
</evidence>
<dbReference type="GO" id="GO:0050982">
    <property type="term" value="P:detection of mechanical stimulus"/>
    <property type="evidence" value="ECO:0007669"/>
    <property type="project" value="TreeGrafter"/>
</dbReference>
<evidence type="ECO:0000256" key="2">
    <source>
        <dbReference type="ARBA" id="ARBA00004651"/>
    </source>
</evidence>
<evidence type="ECO:0000256" key="10">
    <source>
        <dbReference type="ARBA" id="ARBA00023136"/>
    </source>
</evidence>
<evidence type="ECO:0000259" key="18">
    <source>
        <dbReference type="Pfam" id="PF08016"/>
    </source>
</evidence>
<keyword evidence="9" id="KW-0406">Ion transport</keyword>
<dbReference type="Proteomes" id="UP000037069">
    <property type="component" value="Unassembled WGS sequence"/>
</dbReference>
<dbReference type="GO" id="GO:0005262">
    <property type="term" value="F:calcium channel activity"/>
    <property type="evidence" value="ECO:0007669"/>
    <property type="project" value="TreeGrafter"/>
</dbReference>
<organism evidence="20 21">
    <name type="scientific">Lucilia cuprina</name>
    <name type="common">Green bottle fly</name>
    <name type="synonym">Australian sheep blowfly</name>
    <dbReference type="NCBI Taxonomy" id="7375"/>
    <lineage>
        <taxon>Eukaryota</taxon>
        <taxon>Metazoa</taxon>
        <taxon>Ecdysozoa</taxon>
        <taxon>Arthropoda</taxon>
        <taxon>Hexapoda</taxon>
        <taxon>Insecta</taxon>
        <taxon>Pterygota</taxon>
        <taxon>Neoptera</taxon>
        <taxon>Endopterygota</taxon>
        <taxon>Diptera</taxon>
        <taxon>Brachycera</taxon>
        <taxon>Muscomorpha</taxon>
        <taxon>Oestroidea</taxon>
        <taxon>Calliphoridae</taxon>
        <taxon>Luciliinae</taxon>
        <taxon>Lucilia</taxon>
    </lineage>
</organism>
<dbReference type="EMBL" id="JRES01001712">
    <property type="protein sequence ID" value="KNC20607.1"/>
    <property type="molecule type" value="Genomic_DNA"/>
</dbReference>
<dbReference type="GO" id="GO:0005929">
    <property type="term" value="C:cilium"/>
    <property type="evidence" value="ECO:0007669"/>
    <property type="project" value="UniProtKB-SubCell"/>
</dbReference>
<dbReference type="Gene3D" id="1.10.287.70">
    <property type="match status" value="1"/>
</dbReference>
<protein>
    <submittedName>
        <fullName evidence="20">Uncharacterized protein</fullName>
    </submittedName>
</protein>
<evidence type="ECO:0000259" key="19">
    <source>
        <dbReference type="Pfam" id="PF20519"/>
    </source>
</evidence>
<keyword evidence="6 17" id="KW-0812">Transmembrane</keyword>
<feature type="disulfide bond" evidence="15">
    <location>
        <begin position="196"/>
        <end position="209"/>
    </location>
</feature>
<evidence type="ECO:0000256" key="15">
    <source>
        <dbReference type="PIRSR" id="PIRSR603915-2"/>
    </source>
</evidence>
<keyword evidence="10 17" id="KW-0472">Membrane</keyword>
<keyword evidence="12" id="KW-0325">Glycoprotein</keyword>
<dbReference type="GO" id="GO:0005509">
    <property type="term" value="F:calcium ion binding"/>
    <property type="evidence" value="ECO:0007669"/>
    <property type="project" value="InterPro"/>
</dbReference>
<feature type="transmembrane region" description="Helical" evidence="17">
    <location>
        <begin position="371"/>
        <end position="394"/>
    </location>
</feature>
<comment type="similarity">
    <text evidence="3">Belongs to the polycystin family.</text>
</comment>
<keyword evidence="11" id="KW-1015">Disulfide bond</keyword>
<dbReference type="InterPro" id="IPR003915">
    <property type="entry name" value="PKD_2"/>
</dbReference>
<dbReference type="InterPro" id="IPR013122">
    <property type="entry name" value="PKD1_2_channel"/>
</dbReference>
<evidence type="ECO:0000313" key="20">
    <source>
        <dbReference type="EMBL" id="KNC20607.1"/>
    </source>
</evidence>
<evidence type="ECO:0000256" key="9">
    <source>
        <dbReference type="ARBA" id="ARBA00023065"/>
    </source>
</evidence>
<dbReference type="PRINTS" id="PR01433">
    <property type="entry name" value="POLYCYSTIN2"/>
</dbReference>
<dbReference type="AlphaFoldDB" id="A0A0L0BKM8"/>
<evidence type="ECO:0000256" key="1">
    <source>
        <dbReference type="ARBA" id="ARBA00004138"/>
    </source>
</evidence>
<evidence type="ECO:0000256" key="17">
    <source>
        <dbReference type="SAM" id="Phobius"/>
    </source>
</evidence>
<dbReference type="PANTHER" id="PTHR10877">
    <property type="entry name" value="POLYCYSTIN FAMILY MEMBER"/>
    <property type="match status" value="1"/>
</dbReference>
<feature type="domain" description="Polycystin cation channel PKD1/PKD2" evidence="18">
    <location>
        <begin position="336"/>
        <end position="557"/>
    </location>
</feature>
<keyword evidence="4" id="KW-0813">Transport</keyword>
<gene>
    <name evidence="20" type="ORF">FF38_00431</name>
</gene>
<proteinExistence type="inferred from homology"/>
<dbReference type="GO" id="GO:0005886">
    <property type="term" value="C:plasma membrane"/>
    <property type="evidence" value="ECO:0007669"/>
    <property type="project" value="UniProtKB-SubCell"/>
</dbReference>
<evidence type="ECO:0000256" key="3">
    <source>
        <dbReference type="ARBA" id="ARBA00007200"/>
    </source>
</evidence>
<evidence type="ECO:0000256" key="8">
    <source>
        <dbReference type="ARBA" id="ARBA00023054"/>
    </source>
</evidence>
<reference evidence="20 21" key="1">
    <citation type="journal article" date="2015" name="Nat. Commun.">
        <title>Lucilia cuprina genome unlocks parasitic fly biology to underpin future interventions.</title>
        <authorList>
            <person name="Anstead C.A."/>
            <person name="Korhonen P.K."/>
            <person name="Young N.D."/>
            <person name="Hall R.S."/>
            <person name="Jex A.R."/>
            <person name="Murali S.C."/>
            <person name="Hughes D.S."/>
            <person name="Lee S.F."/>
            <person name="Perry T."/>
            <person name="Stroehlein A.J."/>
            <person name="Ansell B.R."/>
            <person name="Breugelmans B."/>
            <person name="Hofmann A."/>
            <person name="Qu J."/>
            <person name="Dugan S."/>
            <person name="Lee S.L."/>
            <person name="Chao H."/>
            <person name="Dinh H."/>
            <person name="Han Y."/>
            <person name="Doddapaneni H.V."/>
            <person name="Worley K.C."/>
            <person name="Muzny D.M."/>
            <person name="Ioannidis P."/>
            <person name="Waterhouse R.M."/>
            <person name="Zdobnov E.M."/>
            <person name="James P.J."/>
            <person name="Bagnall N.H."/>
            <person name="Kotze A.C."/>
            <person name="Gibbs R.A."/>
            <person name="Richards S."/>
            <person name="Batterham P."/>
            <person name="Gasser R.B."/>
        </authorList>
    </citation>
    <scope>NUCLEOTIDE SEQUENCE [LARGE SCALE GENOMIC DNA]</scope>
    <source>
        <strain evidence="20 21">LS</strain>
        <tissue evidence="20">Full body</tissue>
    </source>
</reference>
<dbReference type="InterPro" id="IPR046791">
    <property type="entry name" value="Polycystin_dom"/>
</dbReference>
<evidence type="ECO:0000256" key="11">
    <source>
        <dbReference type="ARBA" id="ARBA00023157"/>
    </source>
</evidence>
<feature type="transmembrane region" description="Helical" evidence="17">
    <location>
        <begin position="468"/>
        <end position="490"/>
    </location>
</feature>
<dbReference type="InterPro" id="IPR051223">
    <property type="entry name" value="Polycystin"/>
</dbReference>
<keyword evidence="8" id="KW-0175">Coiled coil</keyword>
<keyword evidence="14" id="KW-0407">Ion channel</keyword>
<evidence type="ECO:0000256" key="12">
    <source>
        <dbReference type="ARBA" id="ARBA00023180"/>
    </source>
</evidence>
<evidence type="ECO:0000256" key="14">
    <source>
        <dbReference type="ARBA" id="ARBA00023303"/>
    </source>
</evidence>
<keyword evidence="21" id="KW-1185">Reference proteome</keyword>
<dbReference type="PANTHER" id="PTHR10877:SF183">
    <property type="entry name" value="AT14535P-RELATED"/>
    <property type="match status" value="1"/>
</dbReference>
<feature type="region of interest" description="Disordered" evidence="16">
    <location>
        <begin position="619"/>
        <end position="641"/>
    </location>
</feature>
<dbReference type="Pfam" id="PF08016">
    <property type="entry name" value="PKD_channel"/>
    <property type="match status" value="1"/>
</dbReference>
<keyword evidence="13" id="KW-0966">Cell projection</keyword>
<feature type="transmembrane region" description="Helical" evidence="17">
    <location>
        <begin position="530"/>
        <end position="551"/>
    </location>
</feature>
<sequence length="641" mass="75275">MFSPRNFLKNFKRKLNQTKNVENSNEKINKASIIYDNDETTRAALVEILIYVIFLVAITFVANAAQHLYMFYFNQALERSFLERTLETNLGTELSFNELVTTADWWLFMERVFLANLHGLSYDWHSEEEDIATEIENRQKLSKLHIGPRRRPVGTHEGDSMFNMVNVTGISRIFLRDNILLGPPRLRQIRVREKSCEIHEIFLTYFNSCYAGYSIDKEDIQGVYMNLIFFINFSSTFYTMSELQVNVLYGKIKKYNGAGYLVNLSNNFEENHKILENLKTKQWIDRGTRVMLMEFVLFNINTNIFNNVKIIAEIPPVGGIVPSHQFQALKMHTLWTEGDWFLYVAGGVFYIMVVFYTIKEFLQFSKMGVKLYFSSIWNFMDILVLMFSYLSLIYNLMHPWYISDIIKKTQAKPHEFVSIDYICYWNLLYIDMMGICVFLVWIKIFKYISFNKTMWQFSTTLKRCAKDLFGFAVMFFIVFLAYAQLGLLIFGSSHPDFRRFSVSVITLMRMFLGDFEYQLIEEANHVLGPIYFLTYVLFVFFILLNMFLAIINDTYGAVKSEVYKGHSDFGAYLSGLFQKSYMWCFSRKKLHAEKDDNVSLKDREKISESIDSLYPVSTNEFTAEPSSPNRVRKHASEVLRE</sequence>
<keyword evidence="7 17" id="KW-1133">Transmembrane helix</keyword>